<dbReference type="PANTHER" id="PTHR24363:SF0">
    <property type="entry name" value="SERINE_THREONINE KINASE LIKE DOMAIN CONTAINING 1"/>
    <property type="match status" value="1"/>
</dbReference>
<dbReference type="InterPro" id="IPR007822">
    <property type="entry name" value="LANC-like"/>
</dbReference>
<dbReference type="EMBL" id="BAAARW010000020">
    <property type="protein sequence ID" value="GAA2431430.1"/>
    <property type="molecule type" value="Genomic_DNA"/>
</dbReference>
<keyword evidence="4" id="KW-0547">Nucleotide-binding</keyword>
<keyword evidence="6" id="KW-0067">ATP-binding</keyword>
<dbReference type="InterPro" id="IPR011009">
    <property type="entry name" value="Kinase-like_dom_sf"/>
</dbReference>
<dbReference type="Proteomes" id="UP001501231">
    <property type="component" value="Unassembled WGS sequence"/>
</dbReference>
<evidence type="ECO:0000256" key="6">
    <source>
        <dbReference type="ARBA" id="ARBA00022840"/>
    </source>
</evidence>
<evidence type="ECO:0000256" key="5">
    <source>
        <dbReference type="ARBA" id="ARBA00022777"/>
    </source>
</evidence>
<dbReference type="PANTHER" id="PTHR24363">
    <property type="entry name" value="SERINE/THREONINE PROTEIN KINASE"/>
    <property type="match status" value="1"/>
</dbReference>
<feature type="domain" description="Protein kinase" evidence="10">
    <location>
        <begin position="242"/>
        <end position="534"/>
    </location>
</feature>
<dbReference type="SUPFAM" id="SSF56112">
    <property type="entry name" value="Protein kinase-like (PK-like)"/>
    <property type="match status" value="1"/>
</dbReference>
<comment type="catalytic activity">
    <reaction evidence="8">
        <text>L-seryl-[protein] + ATP = O-phospho-L-seryl-[protein] + ADP + H(+)</text>
        <dbReference type="Rhea" id="RHEA:17989"/>
        <dbReference type="Rhea" id="RHEA-COMP:9863"/>
        <dbReference type="Rhea" id="RHEA-COMP:11604"/>
        <dbReference type="ChEBI" id="CHEBI:15378"/>
        <dbReference type="ChEBI" id="CHEBI:29999"/>
        <dbReference type="ChEBI" id="CHEBI:30616"/>
        <dbReference type="ChEBI" id="CHEBI:83421"/>
        <dbReference type="ChEBI" id="CHEBI:456216"/>
        <dbReference type="EC" id="2.7.11.1"/>
    </reaction>
</comment>
<protein>
    <recommendedName>
        <fullName evidence="1">non-specific serine/threonine protein kinase</fullName>
        <ecNumber evidence="1">2.7.11.1</ecNumber>
    </recommendedName>
</protein>
<keyword evidence="12" id="KW-1185">Reference proteome</keyword>
<dbReference type="Pfam" id="PF25816">
    <property type="entry name" value="RamC_N"/>
    <property type="match status" value="1"/>
</dbReference>
<dbReference type="NCBIfam" id="NF038151">
    <property type="entry name" value="lanthi_synth_III"/>
    <property type="match status" value="1"/>
</dbReference>
<gene>
    <name evidence="11" type="primary">lanKC</name>
    <name evidence="11" type="ORF">GCM10010191_51530</name>
</gene>
<dbReference type="Pfam" id="PF00069">
    <property type="entry name" value="Pkinase"/>
    <property type="match status" value="1"/>
</dbReference>
<keyword evidence="3" id="KW-0808">Transferase</keyword>
<evidence type="ECO:0000256" key="3">
    <source>
        <dbReference type="ARBA" id="ARBA00022679"/>
    </source>
</evidence>
<accession>A0ABN3JLQ4</accession>
<name>A0ABN3JLQ4_9ACTN</name>
<dbReference type="PROSITE" id="PS50011">
    <property type="entry name" value="PROTEIN_KINASE_DOM"/>
    <property type="match status" value="1"/>
</dbReference>
<comment type="catalytic activity">
    <reaction evidence="7">
        <text>L-threonyl-[protein] + ATP = O-phospho-L-threonyl-[protein] + ADP + H(+)</text>
        <dbReference type="Rhea" id="RHEA:46608"/>
        <dbReference type="Rhea" id="RHEA-COMP:11060"/>
        <dbReference type="Rhea" id="RHEA-COMP:11605"/>
        <dbReference type="ChEBI" id="CHEBI:15378"/>
        <dbReference type="ChEBI" id="CHEBI:30013"/>
        <dbReference type="ChEBI" id="CHEBI:30616"/>
        <dbReference type="ChEBI" id="CHEBI:61977"/>
        <dbReference type="ChEBI" id="CHEBI:456216"/>
        <dbReference type="EC" id="2.7.11.1"/>
    </reaction>
</comment>
<dbReference type="Pfam" id="PF05147">
    <property type="entry name" value="LANC_like"/>
    <property type="match status" value="1"/>
</dbReference>
<dbReference type="Gene3D" id="1.10.510.10">
    <property type="entry name" value="Transferase(Phosphotransferase) domain 1"/>
    <property type="match status" value="1"/>
</dbReference>
<keyword evidence="2" id="KW-0723">Serine/threonine-protein kinase</keyword>
<dbReference type="SMART" id="SM00220">
    <property type="entry name" value="S_TKc"/>
    <property type="match status" value="1"/>
</dbReference>
<dbReference type="SMART" id="SM01260">
    <property type="entry name" value="LANC_like"/>
    <property type="match status" value="1"/>
</dbReference>
<feature type="compositionally biased region" description="Low complexity" evidence="9">
    <location>
        <begin position="28"/>
        <end position="45"/>
    </location>
</feature>
<feature type="compositionally biased region" description="Basic and acidic residues" evidence="9">
    <location>
        <begin position="871"/>
        <end position="883"/>
    </location>
</feature>
<dbReference type="SUPFAM" id="SSF158745">
    <property type="entry name" value="LanC-like"/>
    <property type="match status" value="1"/>
</dbReference>
<comment type="caution">
    <text evidence="11">The sequence shown here is derived from an EMBL/GenBank/DDBJ whole genome shotgun (WGS) entry which is preliminary data.</text>
</comment>
<dbReference type="Gene3D" id="1.50.10.10">
    <property type="match status" value="1"/>
</dbReference>
<feature type="region of interest" description="Disordered" evidence="9">
    <location>
        <begin position="870"/>
        <end position="899"/>
    </location>
</feature>
<keyword evidence="5" id="KW-0418">Kinase</keyword>
<evidence type="ECO:0000256" key="4">
    <source>
        <dbReference type="ARBA" id="ARBA00022741"/>
    </source>
</evidence>
<dbReference type="EC" id="2.7.11.1" evidence="1"/>
<dbReference type="InterPro" id="IPR057929">
    <property type="entry name" value="RamC_N"/>
</dbReference>
<dbReference type="InterPro" id="IPR053524">
    <property type="entry name" value="Aerial_hyphae_peptide-synth"/>
</dbReference>
<dbReference type="InterPro" id="IPR012341">
    <property type="entry name" value="6hp_glycosidase-like_sf"/>
</dbReference>
<evidence type="ECO:0000256" key="8">
    <source>
        <dbReference type="ARBA" id="ARBA00048679"/>
    </source>
</evidence>
<dbReference type="CDD" id="cd04791">
    <property type="entry name" value="LanC_SerThrkinase"/>
    <property type="match status" value="1"/>
</dbReference>
<evidence type="ECO:0000256" key="2">
    <source>
        <dbReference type="ARBA" id="ARBA00022527"/>
    </source>
</evidence>
<evidence type="ECO:0000256" key="1">
    <source>
        <dbReference type="ARBA" id="ARBA00012513"/>
    </source>
</evidence>
<reference evidence="11 12" key="1">
    <citation type="journal article" date="2019" name="Int. J. Syst. Evol. Microbiol.">
        <title>The Global Catalogue of Microorganisms (GCM) 10K type strain sequencing project: providing services to taxonomists for standard genome sequencing and annotation.</title>
        <authorList>
            <consortium name="The Broad Institute Genomics Platform"/>
            <consortium name="The Broad Institute Genome Sequencing Center for Infectious Disease"/>
            <person name="Wu L."/>
            <person name="Ma J."/>
        </authorList>
    </citation>
    <scope>NUCLEOTIDE SEQUENCE [LARGE SCALE GENOMIC DNA]</scope>
    <source>
        <strain evidence="11 12">JCM 3325</strain>
    </source>
</reference>
<dbReference type="InterPro" id="IPR000719">
    <property type="entry name" value="Prot_kinase_dom"/>
</dbReference>
<feature type="region of interest" description="Disordered" evidence="9">
    <location>
        <begin position="25"/>
        <end position="45"/>
    </location>
</feature>
<proteinExistence type="predicted"/>
<evidence type="ECO:0000256" key="7">
    <source>
        <dbReference type="ARBA" id="ARBA00047899"/>
    </source>
</evidence>
<evidence type="ECO:0000313" key="12">
    <source>
        <dbReference type="Proteomes" id="UP001501231"/>
    </source>
</evidence>
<organism evidence="11 12">
    <name type="scientific">Actinomadura vinacea</name>
    <dbReference type="NCBI Taxonomy" id="115336"/>
    <lineage>
        <taxon>Bacteria</taxon>
        <taxon>Bacillati</taxon>
        <taxon>Actinomycetota</taxon>
        <taxon>Actinomycetes</taxon>
        <taxon>Streptosporangiales</taxon>
        <taxon>Thermomonosporaceae</taxon>
        <taxon>Actinomadura</taxon>
    </lineage>
</organism>
<sequence length="899" mass="98414">MDLRYHAFAMADPLFYDSPAAGRGTAVEGAPGAPGGPADEAGADGYAAARPVPEGWWREPRGVWTVQGHGQNTLADQGWKIHVSSGLDTADEVLDIVSRYCFEHGIVFKFLRSRRILWVRNSKYAERGGSGKFITIYPADEIILERTLRELDVLLDGRPGPYILSDLRWNKGPLFVRYGGIRERYCRTDEGELVPAIEDLDGRLVPDLREPVFRVPEWVEVPDFLRVAIAGRDASGAEPFPYRIEKALHFSNGGGLYRASHAETGRAVLVKEARPLAGLDGKEDDAVARLERERRFLEAFGHLPYVPDMVEHRKWWEHDFLVREYIEGDTLNHLMILRNPILHLGATDEEIADYAGWALAILDRVETALDDLHGRGLVFGDLHPGNIIVRPDDSIVFVDFELVDEADEAERPALGAPGYQAPPGFTGVASDRYALGCMRLAMFMSLTALLRWDDRKFEQFIEVVTEQFPLPADYAEKVRADLKRPAPEGPSRVWPDPEPSGWERLRSSLARAVLSAATPERADRLFPGDIEQFVGTGGGIGFGHGAAGVLWALAETGEGRFPEHENWLVEAIAGVERPAPGFYNGLAGVAYALDRLGRPAAAAEIFAGAGEPPDAVDDSLYRGLAGIGLAHLHFARSAGDGSFTRMAEKIADRMVGTGRAATGAPSRGGLMYGPSGQALFLIRLYEETGDEALLDEAERLLRRDLDGCKWTEKDRTLQVDEGWRLVPYLATGSVGVGIVLHEYLRHRPQPEFEEAQVGVRRAAEAAYFVQSGLFNGRAGILAYLLHTGARPDDPIVRRHLRNIGWHAISYRGRDAEADDQGRTAFIGDQLLRLSMDLGTGTAGVLLSLGGALSGRSLGLPFLKPGAGADDDLSRGGEFRHGADSRTAGHGGRAGSQRHS</sequence>
<dbReference type="InterPro" id="IPR058053">
    <property type="entry name" value="RamC_C"/>
</dbReference>
<dbReference type="RefSeq" id="WP_344592245.1">
    <property type="nucleotide sequence ID" value="NZ_BAAARW010000020.1"/>
</dbReference>
<evidence type="ECO:0000256" key="9">
    <source>
        <dbReference type="SAM" id="MobiDB-lite"/>
    </source>
</evidence>
<evidence type="ECO:0000259" key="10">
    <source>
        <dbReference type="PROSITE" id="PS50011"/>
    </source>
</evidence>
<evidence type="ECO:0000313" key="11">
    <source>
        <dbReference type="EMBL" id="GAA2431430.1"/>
    </source>
</evidence>